<organism evidence="2 3">
    <name type="scientific">Vibrio tetraodonis subsp. pristinus</name>
    <dbReference type="NCBI Taxonomy" id="2695891"/>
    <lineage>
        <taxon>Bacteria</taxon>
        <taxon>Pseudomonadati</taxon>
        <taxon>Pseudomonadota</taxon>
        <taxon>Gammaproteobacteria</taxon>
        <taxon>Vibrionales</taxon>
        <taxon>Vibrionaceae</taxon>
        <taxon>Vibrio</taxon>
    </lineage>
</organism>
<evidence type="ECO:0000313" key="3">
    <source>
        <dbReference type="Proteomes" id="UP000478571"/>
    </source>
</evidence>
<gene>
    <name evidence="2" type="ORF">GTG28_15430</name>
</gene>
<evidence type="ECO:0000256" key="1">
    <source>
        <dbReference type="SAM" id="Coils"/>
    </source>
</evidence>
<dbReference type="AlphaFoldDB" id="A0A6L8LYR3"/>
<comment type="caution">
    <text evidence="2">The sequence shown here is derived from an EMBL/GenBank/DDBJ whole genome shotgun (WGS) entry which is preliminary data.</text>
</comment>
<evidence type="ECO:0000313" key="2">
    <source>
        <dbReference type="EMBL" id="MYM60623.1"/>
    </source>
</evidence>
<dbReference type="Proteomes" id="UP000478571">
    <property type="component" value="Unassembled WGS sequence"/>
</dbReference>
<keyword evidence="1" id="KW-0175">Coiled coil</keyword>
<proteinExistence type="predicted"/>
<feature type="coiled-coil region" evidence="1">
    <location>
        <begin position="41"/>
        <end position="82"/>
    </location>
</feature>
<name>A0A6L8LYR3_9VIBR</name>
<keyword evidence="3" id="KW-1185">Reference proteome</keyword>
<dbReference type="EMBL" id="WWEU01000005">
    <property type="protein sequence ID" value="MYM60623.1"/>
    <property type="molecule type" value="Genomic_DNA"/>
</dbReference>
<reference evidence="2 3" key="1">
    <citation type="submission" date="2020-01" db="EMBL/GenBank/DDBJ databases">
        <title>Draft Genome Sequence of Vibrio sp. strain OCN044, Isolated from a Healthy Coral at Palmyra Atoll.</title>
        <authorList>
            <person name="Videau P."/>
            <person name="Loughran R."/>
            <person name="Esquivel A."/>
            <person name="Deadmond M."/>
            <person name="Paddock B.E."/>
            <person name="Saw J.H."/>
            <person name="Ushijima B."/>
        </authorList>
    </citation>
    <scope>NUCLEOTIDE SEQUENCE [LARGE SCALE GENOMIC DNA]</scope>
    <source>
        <strain evidence="2 3">OCN044</strain>
    </source>
</reference>
<accession>A0A6L8LYR3</accession>
<sequence>MSMFNSASVKQHIEEVFSEELKSIYEEHKKNGIRDGLSHSRSLVDEQLKEAQKELETLNISIDQKRNTLSRLEEQCTDDQRKKKIWTCFEQSLEKFSQTLINEKKILDTHLIHNTVTAFGGLFSQEVVSKALFSYALDKFDGQLISIEMSEELYELNRGVCTKNIAVKVSNELQVDEILVRLKHHDVRVSAQDIKLHIKENLLELVRAL</sequence>
<protein>
    <submittedName>
        <fullName evidence="2">Uncharacterized protein</fullName>
    </submittedName>
</protein>
<dbReference type="RefSeq" id="WP_160931406.1">
    <property type="nucleotide sequence ID" value="NZ_WWEU01000005.1"/>
</dbReference>